<dbReference type="AlphaFoldDB" id="A0A1M6FYJ1"/>
<keyword evidence="1" id="KW-1133">Transmembrane helix</keyword>
<name>A0A1M6FYJ1_9FLAO</name>
<dbReference type="STRING" id="415425.SAMN05444363_2415"/>
<evidence type="ECO:0000313" key="2">
    <source>
        <dbReference type="EMBL" id="SHJ02773.1"/>
    </source>
</evidence>
<feature type="transmembrane region" description="Helical" evidence="1">
    <location>
        <begin position="12"/>
        <end position="32"/>
    </location>
</feature>
<evidence type="ECO:0000313" key="3">
    <source>
        <dbReference type="Proteomes" id="UP000184488"/>
    </source>
</evidence>
<proteinExistence type="predicted"/>
<keyword evidence="1" id="KW-0812">Transmembrane</keyword>
<feature type="transmembrane region" description="Helical" evidence="1">
    <location>
        <begin position="59"/>
        <end position="85"/>
    </location>
</feature>
<keyword evidence="1" id="KW-0472">Membrane</keyword>
<keyword evidence="3" id="KW-1185">Reference proteome</keyword>
<protein>
    <submittedName>
        <fullName evidence="2">Uncharacterized protein</fullName>
    </submittedName>
</protein>
<accession>A0A1M6FYJ1</accession>
<reference evidence="3" key="1">
    <citation type="submission" date="2016-11" db="EMBL/GenBank/DDBJ databases">
        <authorList>
            <person name="Varghese N."/>
            <person name="Submissions S."/>
        </authorList>
    </citation>
    <scope>NUCLEOTIDE SEQUENCE [LARGE SCALE GENOMIC DNA]</scope>
    <source>
        <strain evidence="3">DSM 18829</strain>
    </source>
</reference>
<dbReference type="Proteomes" id="UP000184488">
    <property type="component" value="Unassembled WGS sequence"/>
</dbReference>
<dbReference type="EMBL" id="FQZI01000004">
    <property type="protein sequence ID" value="SHJ02773.1"/>
    <property type="molecule type" value="Genomic_DNA"/>
</dbReference>
<evidence type="ECO:0000256" key="1">
    <source>
        <dbReference type="SAM" id="Phobius"/>
    </source>
</evidence>
<gene>
    <name evidence="2" type="ORF">SAMN05444363_2415</name>
</gene>
<sequence length="95" mass="11498">MIKKAILYSSYNSFILMSVLSFISLLLQMLYYTQIKEYPEIRIGFPLNFWNLKFDDSYYQSNICLSGLIINYFIFYLISIFIFLIKKHLEKKHNE</sequence>
<organism evidence="2 3">
    <name type="scientific">Flavobacterium terrae</name>
    <dbReference type="NCBI Taxonomy" id="415425"/>
    <lineage>
        <taxon>Bacteria</taxon>
        <taxon>Pseudomonadati</taxon>
        <taxon>Bacteroidota</taxon>
        <taxon>Flavobacteriia</taxon>
        <taxon>Flavobacteriales</taxon>
        <taxon>Flavobacteriaceae</taxon>
        <taxon>Flavobacterium</taxon>
    </lineage>
</organism>